<evidence type="ECO:0000313" key="2">
    <source>
        <dbReference type="Proteomes" id="UP001153332"/>
    </source>
</evidence>
<protein>
    <submittedName>
        <fullName evidence="1">Uncharacterized protein</fullName>
    </submittedName>
</protein>
<comment type="caution">
    <text evidence="1">The sequence shown here is derived from an EMBL/GenBank/DDBJ whole genome shotgun (WGS) entry which is preliminary data.</text>
</comment>
<name>A0ACC2JQK9_9PEZI</name>
<gene>
    <name evidence="1" type="ORF">O1611_g3860</name>
</gene>
<dbReference type="Proteomes" id="UP001153332">
    <property type="component" value="Unassembled WGS sequence"/>
</dbReference>
<reference evidence="1" key="1">
    <citation type="submission" date="2022-12" db="EMBL/GenBank/DDBJ databases">
        <title>Genome Sequence of Lasiodiplodia mahajangana.</title>
        <authorList>
            <person name="Buettner E."/>
        </authorList>
    </citation>
    <scope>NUCLEOTIDE SEQUENCE</scope>
    <source>
        <strain evidence="1">VT137</strain>
    </source>
</reference>
<accession>A0ACC2JQK9</accession>
<proteinExistence type="predicted"/>
<dbReference type="EMBL" id="JAPUUL010000666">
    <property type="protein sequence ID" value="KAJ8129770.1"/>
    <property type="molecule type" value="Genomic_DNA"/>
</dbReference>
<sequence>MANSTSPNSDGYRLGRSYLSASRLNLQHFMWKDAQGFLLHPVIQAYLHQKRDSGQTENKDSISIADLATGTGIWLFDLVKSPEIKGLNIQYHGFDISRALFPHKSWLPKNIALSASNLFEEPPQSLHGQFDVVHLRLVLSLIRSDSPKPIIRHIKTLLKPGGYLQWDELDLFNHFDVLVPDPGTGGQNMTAAFQKTKDLANWSWVAKLPEILLGEGFQEAIQSYHEPNSEMFKAWTHLDLCSAEELSLHWSGPDDENGKNWRDLISAGAGEADESIGAVLRVRPTVTIARKSL</sequence>
<organism evidence="1 2">
    <name type="scientific">Lasiodiplodia mahajangana</name>
    <dbReference type="NCBI Taxonomy" id="1108764"/>
    <lineage>
        <taxon>Eukaryota</taxon>
        <taxon>Fungi</taxon>
        <taxon>Dikarya</taxon>
        <taxon>Ascomycota</taxon>
        <taxon>Pezizomycotina</taxon>
        <taxon>Dothideomycetes</taxon>
        <taxon>Dothideomycetes incertae sedis</taxon>
        <taxon>Botryosphaeriales</taxon>
        <taxon>Botryosphaeriaceae</taxon>
        <taxon>Lasiodiplodia</taxon>
    </lineage>
</organism>
<keyword evidence="2" id="KW-1185">Reference proteome</keyword>
<evidence type="ECO:0000313" key="1">
    <source>
        <dbReference type="EMBL" id="KAJ8129770.1"/>
    </source>
</evidence>